<protein>
    <submittedName>
        <fullName evidence="2">Uncharacterized protein</fullName>
    </submittedName>
</protein>
<feature type="transmembrane region" description="Helical" evidence="1">
    <location>
        <begin position="67"/>
        <end position="87"/>
    </location>
</feature>
<keyword evidence="3" id="KW-1185">Reference proteome</keyword>
<feature type="transmembrane region" description="Helical" evidence="1">
    <location>
        <begin position="34"/>
        <end position="55"/>
    </location>
</feature>
<organism evidence="2 3">
    <name type="scientific">Haloarcula limicola</name>
    <dbReference type="NCBI Taxonomy" id="1429915"/>
    <lineage>
        <taxon>Archaea</taxon>
        <taxon>Methanobacteriati</taxon>
        <taxon>Methanobacteriota</taxon>
        <taxon>Stenosarchaea group</taxon>
        <taxon>Halobacteria</taxon>
        <taxon>Halobacteriales</taxon>
        <taxon>Haloarculaceae</taxon>
        <taxon>Haloarcula</taxon>
    </lineage>
</organism>
<evidence type="ECO:0000313" key="3">
    <source>
        <dbReference type="Proteomes" id="UP000766550"/>
    </source>
</evidence>
<dbReference type="Proteomes" id="UP000766550">
    <property type="component" value="Unassembled WGS sequence"/>
</dbReference>
<proteinExistence type="predicted"/>
<comment type="caution">
    <text evidence="2">The sequence shown here is derived from an EMBL/GenBank/DDBJ whole genome shotgun (WGS) entry which is preliminary data.</text>
</comment>
<keyword evidence="1" id="KW-1133">Transmembrane helix</keyword>
<dbReference type="AlphaFoldDB" id="A0A8J7Y7N7"/>
<dbReference type="RefSeq" id="WP_162316353.1">
    <property type="nucleotide sequence ID" value="NZ_JAHQXF010000001.1"/>
</dbReference>
<keyword evidence="1" id="KW-0472">Membrane</keyword>
<keyword evidence="1" id="KW-0812">Transmembrane</keyword>
<accession>A0A8J7Y7N7</accession>
<name>A0A8J7Y7N7_9EURY</name>
<dbReference type="EMBL" id="JAHQXF010000001">
    <property type="protein sequence ID" value="MBV0923208.1"/>
    <property type="molecule type" value="Genomic_DNA"/>
</dbReference>
<reference evidence="2 3" key="1">
    <citation type="submission" date="2021-06" db="EMBL/GenBank/DDBJ databases">
        <title>New haloarchaea isolates fom saline soil.</title>
        <authorList>
            <person name="Duran-Viseras A."/>
            <person name="Sanchez-Porro C.S."/>
            <person name="Ventosa A."/>
        </authorList>
    </citation>
    <scope>NUCLEOTIDE SEQUENCE [LARGE SCALE GENOMIC DNA]</scope>
    <source>
        <strain evidence="2 3">JCM 183640</strain>
    </source>
</reference>
<evidence type="ECO:0000313" key="2">
    <source>
        <dbReference type="EMBL" id="MBV0923208.1"/>
    </source>
</evidence>
<gene>
    <name evidence="2" type="ORF">KTS45_03260</name>
</gene>
<feature type="transmembrane region" description="Helical" evidence="1">
    <location>
        <begin position="93"/>
        <end position="115"/>
    </location>
</feature>
<evidence type="ECO:0000256" key="1">
    <source>
        <dbReference type="SAM" id="Phobius"/>
    </source>
</evidence>
<sequence>MVSRDTIAQFGAVAVAMALAALSAQFGDLNAAPSLLLAAATYLVLFAGSHVYLALRGDGEAVPVAARWRFVGLVLGAVAAFVAAVRYGGVEVAGVRLETLLAAVVGVSVLGYWGYEIRDGYRTARS</sequence>